<feature type="domain" description="Peptide N-acetyl-beta-D-glucosaminyl asparaginase amidase A N-terminal" evidence="1">
    <location>
        <begin position="10"/>
        <end position="118"/>
    </location>
</feature>
<dbReference type="Pfam" id="PF12222">
    <property type="entry name" value="PNGaseA"/>
    <property type="match status" value="1"/>
</dbReference>
<dbReference type="InterPro" id="IPR056948">
    <property type="entry name" value="PNGaseA_N"/>
</dbReference>
<organism evidence="2 3">
    <name type="scientific">Hibiscus syriacus</name>
    <name type="common">Rose of Sharon</name>
    <dbReference type="NCBI Taxonomy" id="106335"/>
    <lineage>
        <taxon>Eukaryota</taxon>
        <taxon>Viridiplantae</taxon>
        <taxon>Streptophyta</taxon>
        <taxon>Embryophyta</taxon>
        <taxon>Tracheophyta</taxon>
        <taxon>Spermatophyta</taxon>
        <taxon>Magnoliopsida</taxon>
        <taxon>eudicotyledons</taxon>
        <taxon>Gunneridae</taxon>
        <taxon>Pentapetalae</taxon>
        <taxon>rosids</taxon>
        <taxon>malvids</taxon>
        <taxon>Malvales</taxon>
        <taxon>Malvaceae</taxon>
        <taxon>Malvoideae</taxon>
        <taxon>Hibiscus</taxon>
    </lineage>
</organism>
<reference evidence="2" key="1">
    <citation type="submission" date="2019-09" db="EMBL/GenBank/DDBJ databases">
        <title>Draft genome information of white flower Hibiscus syriacus.</title>
        <authorList>
            <person name="Kim Y.-M."/>
        </authorList>
    </citation>
    <scope>NUCLEOTIDE SEQUENCE [LARGE SCALE GENOMIC DNA]</scope>
    <source>
        <strain evidence="2">YM2019G1</strain>
    </source>
</reference>
<sequence length="259" mass="29411">MLQSPRLKTEEHMTIKGNGPFREVLVSLEGEVVGSVWPFTVVYTGGINPPFWRPISGIGSFDLPSYDIEISPFLGNLLDGKMYELSFSVTNALNVWYVDANLHLWLDSKSAKTEGNLLQHVVPLDVSSVLDFKGLNGTFITNTTRFVLDRIGQVHLRDDHDRVRSRFKVPHILIHRRRRWGERDSVDGNQCHIGNQREDVQRCRCQVAYQFVDGVIVVKDNLVISGVGSTQQSYDYNGNKFCYSRNISSSNYTNVDDEV</sequence>
<dbReference type="AlphaFoldDB" id="A0A6A2YP55"/>
<dbReference type="InterPro" id="IPR021102">
    <property type="entry name" value="PNGase_A"/>
</dbReference>
<proteinExistence type="predicted"/>
<dbReference type="Proteomes" id="UP000436088">
    <property type="component" value="Unassembled WGS sequence"/>
</dbReference>
<comment type="caution">
    <text evidence="2">The sequence shown here is derived from an EMBL/GenBank/DDBJ whole genome shotgun (WGS) entry which is preliminary data.</text>
</comment>
<protein>
    <submittedName>
        <fullName evidence="2">Peptide-N4-(N-acetyl-beta-glucosaminyl)asparagine amidase A</fullName>
    </submittedName>
</protein>
<gene>
    <name evidence="2" type="ORF">F3Y22_tig00111342pilonHSYRG00162</name>
</gene>
<evidence type="ECO:0000313" key="3">
    <source>
        <dbReference type="Proteomes" id="UP000436088"/>
    </source>
</evidence>
<evidence type="ECO:0000313" key="2">
    <source>
        <dbReference type="EMBL" id="KAE8681109.1"/>
    </source>
</evidence>
<evidence type="ECO:0000259" key="1">
    <source>
        <dbReference type="Pfam" id="PF12222"/>
    </source>
</evidence>
<dbReference type="PANTHER" id="PTHR31104">
    <property type="entry name" value="PEPTIDE-N4-(N-ACETYL-BETA-GLUCOSAMINYL)ASPARAGINE AMIDASE A PROTEIN"/>
    <property type="match status" value="1"/>
</dbReference>
<keyword evidence="3" id="KW-1185">Reference proteome</keyword>
<dbReference type="EMBL" id="VEPZ02001315">
    <property type="protein sequence ID" value="KAE8681109.1"/>
    <property type="molecule type" value="Genomic_DNA"/>
</dbReference>
<name>A0A6A2YP55_HIBSY</name>
<accession>A0A6A2YP55</accession>